<reference evidence="2" key="1">
    <citation type="journal article" date="2021" name="Proc. Natl. Acad. Sci. U.S.A.">
        <title>A Catalog of Tens of Thousands of Viruses from Human Metagenomes Reveals Hidden Associations with Chronic Diseases.</title>
        <authorList>
            <person name="Tisza M.J."/>
            <person name="Buck C.B."/>
        </authorList>
    </citation>
    <scope>NUCLEOTIDE SEQUENCE</scope>
    <source>
        <strain evidence="2">CtmZz45</strain>
    </source>
</reference>
<feature type="domain" description="SWIM-type" evidence="1">
    <location>
        <begin position="17"/>
        <end position="55"/>
    </location>
</feature>
<dbReference type="PROSITE" id="PS50966">
    <property type="entry name" value="ZF_SWIM"/>
    <property type="match status" value="1"/>
</dbReference>
<proteinExistence type="predicted"/>
<organism evidence="2">
    <name type="scientific">Caudovirales sp. ctmZz45</name>
    <dbReference type="NCBI Taxonomy" id="2826784"/>
    <lineage>
        <taxon>Viruses</taxon>
        <taxon>Duplodnaviria</taxon>
        <taxon>Heunggongvirae</taxon>
        <taxon>Uroviricota</taxon>
        <taxon>Caudoviricetes</taxon>
    </lineage>
</organism>
<dbReference type="EMBL" id="BK015738">
    <property type="protein sequence ID" value="DAE22731.1"/>
    <property type="molecule type" value="Genomic_DNA"/>
</dbReference>
<evidence type="ECO:0000313" key="2">
    <source>
        <dbReference type="EMBL" id="DAE22731.1"/>
    </source>
</evidence>
<evidence type="ECO:0000259" key="1">
    <source>
        <dbReference type="PROSITE" id="PS50966"/>
    </source>
</evidence>
<sequence>MEKMIKFLVQGSGKEPYRCTFWKVDDYDLHSACTCPAGKKGQYCKHRFALLEGDITNVVDYSEEDFKELQEMLKSSDIADFYDEFAKAKIGEKISKICFDTSLHLKLGETTAKTFEDIKKYTGSNTVILLMKKEAYFFDLNKNIKEQIKIDKDEVEKLGLFVLKDSFYTTSEYLVECFKFYKSINIKEYNQKMKEIMK</sequence>
<dbReference type="InterPro" id="IPR007527">
    <property type="entry name" value="Znf_SWIM"/>
</dbReference>
<accession>A0A8S5QV46</accession>
<name>A0A8S5QV46_9CAUD</name>
<dbReference type="GO" id="GO:0008270">
    <property type="term" value="F:zinc ion binding"/>
    <property type="evidence" value="ECO:0007669"/>
    <property type="project" value="InterPro"/>
</dbReference>
<protein>
    <submittedName>
        <fullName evidence="2">SWIM zinc finger protein</fullName>
    </submittedName>
</protein>